<evidence type="ECO:0000256" key="14">
    <source>
        <dbReference type="RuleBase" id="RU362121"/>
    </source>
</evidence>
<evidence type="ECO:0000313" key="17">
    <source>
        <dbReference type="Proteomes" id="UP000177622"/>
    </source>
</evidence>
<reference evidence="16 17" key="1">
    <citation type="journal article" date="2016" name="Sci. Rep.">
        <title>Penicillium arizonense, a new, genome sequenced fungal species, reveals a high chemical diversity in secreted metabolites.</title>
        <authorList>
            <person name="Grijseels S."/>
            <person name="Nielsen J.C."/>
            <person name="Randelovic M."/>
            <person name="Nielsen J."/>
            <person name="Nielsen K.F."/>
            <person name="Workman M."/>
            <person name="Frisvad J.C."/>
        </authorList>
    </citation>
    <scope>NUCLEOTIDE SEQUENCE [LARGE SCALE GENOMIC DNA]</scope>
    <source>
        <strain evidence="16 17">CBS 141311</strain>
    </source>
</reference>
<evidence type="ECO:0000256" key="9">
    <source>
        <dbReference type="ARBA" id="ARBA00023002"/>
    </source>
</evidence>
<keyword evidence="10 14" id="KW-0408">Iron</keyword>
<comment type="caution">
    <text evidence="16">The sequence shown here is derived from an EMBL/GenBank/DDBJ whole genome shotgun (WGS) entry which is preliminary data.</text>
</comment>
<dbReference type="Pfam" id="PF00173">
    <property type="entry name" value="Cyt-b5"/>
    <property type="match status" value="1"/>
</dbReference>
<keyword evidence="8 14" id="KW-1133">Transmembrane helix</keyword>
<dbReference type="InterPro" id="IPR036400">
    <property type="entry name" value="Cyt_B5-like_heme/steroid_sf"/>
</dbReference>
<evidence type="ECO:0000256" key="2">
    <source>
        <dbReference type="ARBA" id="ARBA00009295"/>
    </source>
</evidence>
<dbReference type="PRINTS" id="PR00075">
    <property type="entry name" value="FACDDSATRASE"/>
</dbReference>
<evidence type="ECO:0000256" key="13">
    <source>
        <dbReference type="ARBA" id="ARBA00023160"/>
    </source>
</evidence>
<feature type="domain" description="Cytochrome b5 heme-binding" evidence="15">
    <location>
        <begin position="249"/>
        <end position="327"/>
    </location>
</feature>
<keyword evidence="5 14" id="KW-0812">Transmembrane</keyword>
<dbReference type="STRING" id="1835702.A0A1F5LRP5"/>
<keyword evidence="12 14" id="KW-0472">Membrane</keyword>
<keyword evidence="13" id="KW-0275">Fatty acid biosynthesis</keyword>
<dbReference type="InterPro" id="IPR015876">
    <property type="entry name" value="Acyl-CoA_DS"/>
</dbReference>
<comment type="subcellular location">
    <subcellularLocation>
        <location evidence="1">Membrane</location>
        <topology evidence="1">Multi-pass membrane protein</topology>
    </subcellularLocation>
</comment>
<evidence type="ECO:0000313" key="16">
    <source>
        <dbReference type="EMBL" id="OGE55874.1"/>
    </source>
</evidence>
<dbReference type="AlphaFoldDB" id="A0A1F5LRP5"/>
<proteinExistence type="inferred from homology"/>
<keyword evidence="9" id="KW-0560">Oxidoreductase</keyword>
<evidence type="ECO:0000256" key="10">
    <source>
        <dbReference type="ARBA" id="ARBA00023004"/>
    </source>
</evidence>
<keyword evidence="4 14" id="KW-0349">Heme</keyword>
<dbReference type="OrthoDB" id="10260134at2759"/>
<feature type="transmembrane region" description="Helical" evidence="14">
    <location>
        <begin position="92"/>
        <end position="112"/>
    </location>
</feature>
<dbReference type="GO" id="GO:0005789">
    <property type="term" value="C:endoplasmic reticulum membrane"/>
    <property type="evidence" value="ECO:0007669"/>
    <property type="project" value="TreeGrafter"/>
</dbReference>
<dbReference type="EMBL" id="LXJU01000003">
    <property type="protein sequence ID" value="OGE55874.1"/>
    <property type="molecule type" value="Genomic_DNA"/>
</dbReference>
<dbReference type="PROSITE" id="PS50255">
    <property type="entry name" value="CYTOCHROME_B5_2"/>
    <property type="match status" value="1"/>
</dbReference>
<dbReference type="GO" id="GO:0006636">
    <property type="term" value="P:unsaturated fatty acid biosynthetic process"/>
    <property type="evidence" value="ECO:0007669"/>
    <property type="project" value="TreeGrafter"/>
</dbReference>
<keyword evidence="11" id="KW-0443">Lipid metabolism</keyword>
<keyword evidence="17" id="KW-1185">Reference proteome</keyword>
<dbReference type="Pfam" id="PF00487">
    <property type="entry name" value="FA_desaturase"/>
    <property type="match status" value="1"/>
</dbReference>
<dbReference type="RefSeq" id="XP_022491303.1">
    <property type="nucleotide sequence ID" value="XM_022628513.1"/>
</dbReference>
<dbReference type="Gene3D" id="3.10.120.10">
    <property type="entry name" value="Cytochrome b5-like heme/steroid binding domain"/>
    <property type="match status" value="1"/>
</dbReference>
<dbReference type="InterPro" id="IPR005804">
    <property type="entry name" value="FA_desaturase_dom"/>
</dbReference>
<evidence type="ECO:0000256" key="6">
    <source>
        <dbReference type="ARBA" id="ARBA00022723"/>
    </source>
</evidence>
<dbReference type="InterPro" id="IPR001522">
    <property type="entry name" value="FADS-1_CS"/>
</dbReference>
<evidence type="ECO:0000256" key="4">
    <source>
        <dbReference type="ARBA" id="ARBA00022617"/>
    </source>
</evidence>
<evidence type="ECO:0000256" key="5">
    <source>
        <dbReference type="ARBA" id="ARBA00022692"/>
    </source>
</evidence>
<keyword evidence="7" id="KW-0276">Fatty acid metabolism</keyword>
<evidence type="ECO:0000256" key="8">
    <source>
        <dbReference type="ARBA" id="ARBA00022989"/>
    </source>
</evidence>
<gene>
    <name evidence="16" type="ORF">PENARI_c003G07297</name>
</gene>
<dbReference type="PANTHER" id="PTHR11351">
    <property type="entry name" value="ACYL-COA DESATURASE"/>
    <property type="match status" value="1"/>
</dbReference>
<keyword evidence="6 14" id="KW-0479">Metal-binding</keyword>
<dbReference type="GeneID" id="34573247"/>
<dbReference type="PROSITE" id="PS00191">
    <property type="entry name" value="CYTOCHROME_B5_1"/>
    <property type="match status" value="1"/>
</dbReference>
<dbReference type="PANTHER" id="PTHR11351:SF31">
    <property type="entry name" value="DESATURASE 1, ISOFORM A-RELATED"/>
    <property type="match status" value="1"/>
</dbReference>
<evidence type="ECO:0000256" key="7">
    <source>
        <dbReference type="ARBA" id="ARBA00022832"/>
    </source>
</evidence>
<dbReference type="PROSITE" id="PS00476">
    <property type="entry name" value="FATTY_ACID_DESATUR_1"/>
    <property type="match status" value="1"/>
</dbReference>
<dbReference type="SUPFAM" id="SSF55856">
    <property type="entry name" value="Cytochrome b5-like heme/steroid binding domain"/>
    <property type="match status" value="1"/>
</dbReference>
<name>A0A1F5LRP5_PENAI</name>
<evidence type="ECO:0000256" key="3">
    <source>
        <dbReference type="ARBA" id="ARBA00022516"/>
    </source>
</evidence>
<comment type="similarity">
    <text evidence="14">Belongs to the cytochrome b5 family.</text>
</comment>
<dbReference type="Proteomes" id="UP000177622">
    <property type="component" value="Unassembled WGS sequence"/>
</dbReference>
<keyword evidence="3" id="KW-0444">Lipid biosynthesis</keyword>
<evidence type="ECO:0000256" key="11">
    <source>
        <dbReference type="ARBA" id="ARBA00023098"/>
    </source>
</evidence>
<accession>A0A1F5LRP5</accession>
<dbReference type="GO" id="GO:0004768">
    <property type="term" value="F:stearoyl-CoA 9-desaturase activity"/>
    <property type="evidence" value="ECO:0007669"/>
    <property type="project" value="TreeGrafter"/>
</dbReference>
<comment type="caution">
    <text evidence="14">Lacks conserved residue(s) required for the propagation of feature annotation.</text>
</comment>
<dbReference type="InterPro" id="IPR018506">
    <property type="entry name" value="Cyt_B5_heme-BS"/>
</dbReference>
<evidence type="ECO:0000256" key="12">
    <source>
        <dbReference type="ARBA" id="ARBA00023136"/>
    </source>
</evidence>
<comment type="similarity">
    <text evidence="2">Belongs to the fatty acid desaturase type 1 family.</text>
</comment>
<feature type="transmembrane region" description="Helical" evidence="14">
    <location>
        <begin position="118"/>
        <end position="141"/>
    </location>
</feature>
<protein>
    <recommendedName>
        <fullName evidence="15">Cytochrome b5 heme-binding domain-containing protein</fullName>
    </recommendedName>
</protein>
<evidence type="ECO:0000256" key="1">
    <source>
        <dbReference type="ARBA" id="ARBA00004141"/>
    </source>
</evidence>
<dbReference type="InterPro" id="IPR001199">
    <property type="entry name" value="Cyt_B5-like_heme/steroid-bd"/>
</dbReference>
<dbReference type="GO" id="GO:0005506">
    <property type="term" value="F:iron ion binding"/>
    <property type="evidence" value="ECO:0007669"/>
    <property type="project" value="TreeGrafter"/>
</dbReference>
<sequence>MAKKDIEPTEFKNLDDTYIGKLEAAAFVYMHDLKKAGFHVDDDIDKDPQDATKGFFFRHMGWLLAYKPQTWGSVNISDLMEDPVVRWQQKNYLIIFVLGGLGLPTFIAHIGWNDWQGGLVYAGFLRVFLSLQVVFFSGALMHADWAGEKTYSDKNSSVNMSFISILNNGEGNHNFHHTFPSDYRNGVQWYNIDLSKWMILLWCQLGLARNPVTVTGFEIERARRRQERRNRHGGTVEYVDEDHEDLSTLPVMQWTEYIEQANTGRCLVCINGVIHDISDFMGEHPGGRDLLHQVLADDGTSAFYNGSHDHSSHAKNVLAGMRIAVLEGSPPTNPRG</sequence>
<dbReference type="GO" id="GO:0020037">
    <property type="term" value="F:heme binding"/>
    <property type="evidence" value="ECO:0007669"/>
    <property type="project" value="UniProtKB-UniRule"/>
</dbReference>
<evidence type="ECO:0000259" key="15">
    <source>
        <dbReference type="PROSITE" id="PS50255"/>
    </source>
</evidence>
<organism evidence="16 17">
    <name type="scientific">Penicillium arizonense</name>
    <dbReference type="NCBI Taxonomy" id="1835702"/>
    <lineage>
        <taxon>Eukaryota</taxon>
        <taxon>Fungi</taxon>
        <taxon>Dikarya</taxon>
        <taxon>Ascomycota</taxon>
        <taxon>Pezizomycotina</taxon>
        <taxon>Eurotiomycetes</taxon>
        <taxon>Eurotiomycetidae</taxon>
        <taxon>Eurotiales</taxon>
        <taxon>Aspergillaceae</taxon>
        <taxon>Penicillium</taxon>
    </lineage>
</organism>
<dbReference type="SMART" id="SM01117">
    <property type="entry name" value="Cyt-b5"/>
    <property type="match status" value="1"/>
</dbReference>